<dbReference type="EMBL" id="FMJC01000002">
    <property type="protein sequence ID" value="SCM71777.1"/>
    <property type="molecule type" value="Genomic_DNA"/>
</dbReference>
<protein>
    <submittedName>
        <fullName evidence="1">Uncharacterized protein</fullName>
    </submittedName>
</protein>
<proteinExistence type="predicted"/>
<accession>A0A212L2R4</accession>
<reference evidence="1" key="1">
    <citation type="submission" date="2016-08" db="EMBL/GenBank/DDBJ databases">
        <authorList>
            <person name="Seilhamer J.J."/>
        </authorList>
    </citation>
    <scope>NUCLEOTIDE SEQUENCE</scope>
    <source>
        <strain evidence="1">86-1</strain>
    </source>
</reference>
<gene>
    <name evidence="1" type="ORF">KL86DES1_20195</name>
</gene>
<dbReference type="AlphaFoldDB" id="A0A212L2R4"/>
<sequence length="66" mass="7251">MCSREEIACEPHAAGGKRVSRQGPVPLRNYILKVYGTPTLAAQERKNRACATPVDVCLRSRLNNLA</sequence>
<organism evidence="1">
    <name type="scientific">uncultured Desulfovibrio sp</name>
    <dbReference type="NCBI Taxonomy" id="167968"/>
    <lineage>
        <taxon>Bacteria</taxon>
        <taxon>Pseudomonadati</taxon>
        <taxon>Thermodesulfobacteriota</taxon>
        <taxon>Desulfovibrionia</taxon>
        <taxon>Desulfovibrionales</taxon>
        <taxon>Desulfovibrionaceae</taxon>
        <taxon>Desulfovibrio</taxon>
        <taxon>environmental samples</taxon>
    </lineage>
</organism>
<evidence type="ECO:0000313" key="1">
    <source>
        <dbReference type="EMBL" id="SCM71777.1"/>
    </source>
</evidence>
<name>A0A212L2R4_9BACT</name>